<organism evidence="10 11">
    <name type="scientific">Kingdonia uniflora</name>
    <dbReference type="NCBI Taxonomy" id="39325"/>
    <lineage>
        <taxon>Eukaryota</taxon>
        <taxon>Viridiplantae</taxon>
        <taxon>Streptophyta</taxon>
        <taxon>Embryophyta</taxon>
        <taxon>Tracheophyta</taxon>
        <taxon>Spermatophyta</taxon>
        <taxon>Magnoliopsida</taxon>
        <taxon>Ranunculales</taxon>
        <taxon>Circaeasteraceae</taxon>
        <taxon>Kingdonia</taxon>
    </lineage>
</organism>
<evidence type="ECO:0000256" key="2">
    <source>
        <dbReference type="ARBA" id="ARBA00005885"/>
    </source>
</evidence>
<name>A0A7J7NSM0_9MAGN</name>
<evidence type="ECO:0000256" key="3">
    <source>
        <dbReference type="ARBA" id="ARBA00022490"/>
    </source>
</evidence>
<keyword evidence="3" id="KW-0963">Cytoplasm</keyword>
<dbReference type="NCBIfam" id="TIGR00756">
    <property type="entry name" value="PPR"/>
    <property type="match status" value="7"/>
</dbReference>
<dbReference type="GO" id="GO:0005874">
    <property type="term" value="C:microtubule"/>
    <property type="evidence" value="ECO:0007669"/>
    <property type="project" value="UniProtKB-KW"/>
</dbReference>
<dbReference type="FunFam" id="1.25.40.10:FF:000344">
    <property type="entry name" value="Pentatricopeptide repeat-containing protein"/>
    <property type="match status" value="1"/>
</dbReference>
<evidence type="ECO:0000256" key="1">
    <source>
        <dbReference type="ARBA" id="ARBA00004245"/>
    </source>
</evidence>
<dbReference type="GO" id="GO:0003729">
    <property type="term" value="F:mRNA binding"/>
    <property type="evidence" value="ECO:0007669"/>
    <property type="project" value="UniProtKB-ARBA"/>
</dbReference>
<dbReference type="AlphaFoldDB" id="A0A7J7NSM0"/>
<evidence type="ECO:0000313" key="11">
    <source>
        <dbReference type="Proteomes" id="UP000541444"/>
    </source>
</evidence>
<feature type="domain" description="TPX2 C-terminal" evidence="9">
    <location>
        <begin position="666"/>
        <end position="728"/>
    </location>
</feature>
<keyword evidence="6" id="KW-0206">Cytoskeleton</keyword>
<evidence type="ECO:0000256" key="7">
    <source>
        <dbReference type="ARBA" id="ARBA00061659"/>
    </source>
</evidence>
<dbReference type="Pfam" id="PF01535">
    <property type="entry name" value="PPR"/>
    <property type="match status" value="5"/>
</dbReference>
<keyword evidence="4" id="KW-0493">Microtubule</keyword>
<feature type="repeat" description="PPR" evidence="8">
    <location>
        <begin position="479"/>
        <end position="513"/>
    </location>
</feature>
<dbReference type="InterPro" id="IPR027329">
    <property type="entry name" value="TPX2_C"/>
</dbReference>
<proteinExistence type="inferred from homology"/>
<protein>
    <recommendedName>
        <fullName evidence="9">TPX2 C-terminal domain-containing protein</fullName>
    </recommendedName>
</protein>
<dbReference type="InterPro" id="IPR046848">
    <property type="entry name" value="E_motif"/>
</dbReference>
<feature type="repeat" description="PPR" evidence="8">
    <location>
        <begin position="514"/>
        <end position="548"/>
    </location>
</feature>
<feature type="repeat" description="PPR" evidence="8">
    <location>
        <begin position="177"/>
        <end position="211"/>
    </location>
</feature>
<dbReference type="PANTHER" id="PTHR47926">
    <property type="entry name" value="PENTATRICOPEPTIDE REPEAT-CONTAINING PROTEIN"/>
    <property type="match status" value="1"/>
</dbReference>
<dbReference type="Pfam" id="PF13041">
    <property type="entry name" value="PPR_2"/>
    <property type="match status" value="3"/>
</dbReference>
<comment type="similarity">
    <text evidence="7">Belongs to the PPR family. PCMP-E subfamily.</text>
</comment>
<accession>A0A7J7NSM0</accession>
<dbReference type="InterPro" id="IPR002885">
    <property type="entry name" value="PPR_rpt"/>
</dbReference>
<feature type="repeat" description="PPR" evidence="8">
    <location>
        <begin position="75"/>
        <end position="110"/>
    </location>
</feature>
<dbReference type="Pfam" id="PF20431">
    <property type="entry name" value="E_motif"/>
    <property type="match status" value="1"/>
</dbReference>
<dbReference type="Gene3D" id="1.25.40.10">
    <property type="entry name" value="Tetratricopeptide repeat domain"/>
    <property type="match status" value="6"/>
</dbReference>
<dbReference type="Proteomes" id="UP000541444">
    <property type="component" value="Unassembled WGS sequence"/>
</dbReference>
<keyword evidence="5" id="KW-0677">Repeat</keyword>
<dbReference type="Pfam" id="PF06886">
    <property type="entry name" value="TPX2"/>
    <property type="match status" value="1"/>
</dbReference>
<evidence type="ECO:0000313" key="10">
    <source>
        <dbReference type="EMBL" id="KAF6169972.1"/>
    </source>
</evidence>
<dbReference type="GO" id="GO:0009451">
    <property type="term" value="P:RNA modification"/>
    <property type="evidence" value="ECO:0007669"/>
    <property type="project" value="InterPro"/>
</dbReference>
<evidence type="ECO:0000256" key="8">
    <source>
        <dbReference type="PROSITE-ProRule" id="PRU00708"/>
    </source>
</evidence>
<comment type="caution">
    <text evidence="10">The sequence shown here is derived from an EMBL/GenBank/DDBJ whole genome shotgun (WGS) entry which is preliminary data.</text>
</comment>
<dbReference type="FunFam" id="1.25.40.10:FF:000361">
    <property type="entry name" value="Pentatricopeptide repeat-containing protein chloroplastic"/>
    <property type="match status" value="1"/>
</dbReference>
<evidence type="ECO:0000259" key="9">
    <source>
        <dbReference type="Pfam" id="PF06886"/>
    </source>
</evidence>
<feature type="repeat" description="PPR" evidence="8">
    <location>
        <begin position="247"/>
        <end position="281"/>
    </location>
</feature>
<dbReference type="EMBL" id="JACGCM010000622">
    <property type="protein sequence ID" value="KAF6169972.1"/>
    <property type="molecule type" value="Genomic_DNA"/>
</dbReference>
<dbReference type="PANTHER" id="PTHR47926:SF427">
    <property type="entry name" value="TETRATRICOPEPTIDE-LIKE HELICAL DOMAIN SUPERFAMILY"/>
    <property type="match status" value="1"/>
</dbReference>
<evidence type="ECO:0000256" key="5">
    <source>
        <dbReference type="ARBA" id="ARBA00022737"/>
    </source>
</evidence>
<comment type="subcellular location">
    <subcellularLocation>
        <location evidence="1">Cytoplasm</location>
        <location evidence="1">Cytoskeleton</location>
    </subcellularLocation>
</comment>
<keyword evidence="11" id="KW-1185">Reference proteome</keyword>
<dbReference type="InterPro" id="IPR011990">
    <property type="entry name" value="TPR-like_helical_dom_sf"/>
</dbReference>
<evidence type="ECO:0000256" key="6">
    <source>
        <dbReference type="ARBA" id="ARBA00023212"/>
    </source>
</evidence>
<evidence type="ECO:0000256" key="4">
    <source>
        <dbReference type="ARBA" id="ARBA00022701"/>
    </source>
</evidence>
<comment type="similarity">
    <text evidence="2">Belongs to the TPX2 family.</text>
</comment>
<dbReference type="FunFam" id="1.25.40.10:FF:000090">
    <property type="entry name" value="Pentatricopeptide repeat-containing protein, chloroplastic"/>
    <property type="match status" value="1"/>
</dbReference>
<gene>
    <name evidence="10" type="ORF">GIB67_034364</name>
</gene>
<dbReference type="FunFam" id="1.25.40.10:FF:000073">
    <property type="entry name" value="Pentatricopeptide repeat-containing protein chloroplastic"/>
    <property type="match status" value="1"/>
</dbReference>
<dbReference type="InterPro" id="IPR046960">
    <property type="entry name" value="PPR_At4g14850-like_plant"/>
</dbReference>
<sequence length="753" mass="83302">MVRMGLVRLDEYTIPFVLKVCADVPAVDKGREVHGVVFKLGFDGDVFVGNTLLSLYAGGSIEESRRVFEEMGERDIVSWNSMIAAFSYNGCFGDALVWFGKLRLSNGVKPNSVTVVSVLPVCAELEDGKTVRGIHGYVVKAGFGSQLNICNALVDVYGKCGKIEAAKLAFNEMGQKNVVSWNAVMSGIARNGLAMDALDMFRLMVVAGEKPDSFTLSTLIPVLVELEFFDMGKEVHGYGIRKGLVYDAFVGNSLIDAYAKSGRLKEASNMFHNMNTRSVVTWNAMIANFTQNGLELDAIRLLSEMQIRGEFPNSVTFTNVLPACSRIGCIRQGKEIHAMSFRKGFVFDIFVSNALIDMHAKCGCLTLARNVFESSIRDEISYNTLIVGYSETEHCLKSLGLFSEMGCAGLDHDTVSFVGVLSACTNLTAIKPGKEIHGQLVRKLLHSHLFVANSLLALYTKCGQLDIAKKVFDQVPNKDEASWNAMILGYGMQGELETAINMFDAMRDQGVEYDSVSYIAVLSACSHGGLVERGTKYFSDMLFRGIQPTHMHYACMVDLLGRAGLMEKTVELIKGMPIEPDANVWGAMLGACRVHGNTDLGRWAAEHLFELKPDHSGYYILLSNMYSEKGEWGEANKIRELMKSRRVKKQNQAPPLSLLGFPSGWSRAEKRRKFFAKIEEKTPAKEMEKSSLQGKSKGEEADIKQLRKSLAFKATPMPSFYKEPLLKVDLKKVPTTHPISQIEIHKTSTALIN</sequence>
<dbReference type="PROSITE" id="PS51375">
    <property type="entry name" value="PPR"/>
    <property type="match status" value="5"/>
</dbReference>
<reference evidence="10 11" key="1">
    <citation type="journal article" date="2020" name="IScience">
        <title>Genome Sequencing of the Endangered Kingdonia uniflora (Circaeasteraceae, Ranunculales) Reveals Potential Mechanisms of Evolutionary Specialization.</title>
        <authorList>
            <person name="Sun Y."/>
            <person name="Deng T."/>
            <person name="Zhang A."/>
            <person name="Moore M.J."/>
            <person name="Landis J.B."/>
            <person name="Lin N."/>
            <person name="Zhang H."/>
            <person name="Zhang X."/>
            <person name="Huang J."/>
            <person name="Zhang X."/>
            <person name="Sun H."/>
            <person name="Wang H."/>
        </authorList>
    </citation>
    <scope>NUCLEOTIDE SEQUENCE [LARGE SCALE GENOMIC DNA]</scope>
    <source>
        <strain evidence="10">TB1705</strain>
        <tissue evidence="10">Leaf</tissue>
    </source>
</reference>
<dbReference type="OrthoDB" id="1880841at2759"/>